<proteinExistence type="predicted"/>
<dbReference type="EMBL" id="SMBT01000008">
    <property type="protein sequence ID" value="TCU85015.1"/>
    <property type="molecule type" value="Genomic_DNA"/>
</dbReference>
<name>A0A377STF7_9NEIS</name>
<evidence type="ECO:0000313" key="2">
    <source>
        <dbReference type="EMBL" id="STR45301.1"/>
    </source>
</evidence>
<keyword evidence="1" id="KW-0175">Coiled coil</keyword>
<dbReference type="RefSeq" id="WP_115229161.1">
    <property type="nucleotide sequence ID" value="NZ_CAWOLO010000008.1"/>
</dbReference>
<dbReference type="OrthoDB" id="8592582at2"/>
<reference evidence="3 5" key="2">
    <citation type="submission" date="2019-03" db="EMBL/GenBank/DDBJ databases">
        <title>Genomic Encyclopedia of Type Strains, Phase IV (KMG-IV): sequencing the most valuable type-strain genomes for metagenomic binning, comparative biology and taxonomic classification.</title>
        <authorList>
            <person name="Goeker M."/>
        </authorList>
    </citation>
    <scope>NUCLEOTIDE SEQUENCE [LARGE SCALE GENOMIC DNA]</scope>
    <source>
        <strain evidence="3 5">DSM 3764</strain>
    </source>
</reference>
<protein>
    <submittedName>
        <fullName evidence="2">Uncharacterized protein</fullName>
    </submittedName>
</protein>
<gene>
    <name evidence="3" type="ORF">EV682_10838</name>
    <name evidence="2" type="ORF">NCTC11159_03862</name>
</gene>
<dbReference type="Proteomes" id="UP000255108">
    <property type="component" value="Unassembled WGS sequence"/>
</dbReference>
<reference evidence="2 4" key="1">
    <citation type="submission" date="2018-06" db="EMBL/GenBank/DDBJ databases">
        <authorList>
            <consortium name="Pathogen Informatics"/>
            <person name="Doyle S."/>
        </authorList>
    </citation>
    <scope>NUCLEOTIDE SEQUENCE [LARGE SCALE GENOMIC DNA]</scope>
    <source>
        <strain evidence="2 4">NCTC11159</strain>
    </source>
</reference>
<keyword evidence="5" id="KW-1185">Reference proteome</keyword>
<dbReference type="AlphaFoldDB" id="A0A377STF7"/>
<dbReference type="Proteomes" id="UP000295794">
    <property type="component" value="Unassembled WGS sequence"/>
</dbReference>
<sequence length="115" mass="12714">MQRRLLACLTLITLNTHAGVIENTSREISRGITDGAIQSTTKALEQIQKDNERKAKEYAADNKRRQRLASISGCATNAKKTSCKCFDKQGGIENILDEKQCMDVVNRGLAAINDM</sequence>
<evidence type="ECO:0000313" key="5">
    <source>
        <dbReference type="Proteomes" id="UP000295794"/>
    </source>
</evidence>
<evidence type="ECO:0000256" key="1">
    <source>
        <dbReference type="SAM" id="Coils"/>
    </source>
</evidence>
<accession>A0A377STF7</accession>
<dbReference type="EMBL" id="UGHR01000004">
    <property type="protein sequence ID" value="STR45301.1"/>
    <property type="molecule type" value="Genomic_DNA"/>
</dbReference>
<organism evidence="2 4">
    <name type="scientific">Iodobacter fluviatilis</name>
    <dbReference type="NCBI Taxonomy" id="537"/>
    <lineage>
        <taxon>Bacteria</taxon>
        <taxon>Pseudomonadati</taxon>
        <taxon>Pseudomonadota</taxon>
        <taxon>Betaproteobacteria</taxon>
        <taxon>Neisseriales</taxon>
        <taxon>Chitinibacteraceae</taxon>
        <taxon>Iodobacter</taxon>
    </lineage>
</organism>
<evidence type="ECO:0000313" key="4">
    <source>
        <dbReference type="Proteomes" id="UP000255108"/>
    </source>
</evidence>
<evidence type="ECO:0000313" key="3">
    <source>
        <dbReference type="EMBL" id="TCU85015.1"/>
    </source>
</evidence>
<feature type="coiled-coil region" evidence="1">
    <location>
        <begin position="37"/>
        <end position="64"/>
    </location>
</feature>